<dbReference type="InterPro" id="IPR014001">
    <property type="entry name" value="Helicase_ATP-bd"/>
</dbReference>
<dbReference type="GO" id="GO:0006338">
    <property type="term" value="P:chromatin remodeling"/>
    <property type="evidence" value="ECO:0007669"/>
    <property type="project" value="InterPro"/>
</dbReference>
<dbReference type="PROSITE" id="PS51192">
    <property type="entry name" value="HELICASE_ATP_BIND_1"/>
    <property type="match status" value="1"/>
</dbReference>
<dbReference type="GO" id="GO:0005524">
    <property type="term" value="F:ATP binding"/>
    <property type="evidence" value="ECO:0007669"/>
    <property type="project" value="UniProtKB-KW"/>
</dbReference>
<dbReference type="Gene3D" id="3.40.50.10810">
    <property type="entry name" value="Tandem AAA-ATPase domain"/>
    <property type="match status" value="1"/>
</dbReference>
<organism evidence="5 6">
    <name type="scientific">Protopolystoma xenopodis</name>
    <dbReference type="NCBI Taxonomy" id="117903"/>
    <lineage>
        <taxon>Eukaryota</taxon>
        <taxon>Metazoa</taxon>
        <taxon>Spiralia</taxon>
        <taxon>Lophotrochozoa</taxon>
        <taxon>Platyhelminthes</taxon>
        <taxon>Monogenea</taxon>
        <taxon>Polyopisthocotylea</taxon>
        <taxon>Polystomatidea</taxon>
        <taxon>Polystomatidae</taxon>
        <taxon>Protopolystoma</taxon>
    </lineage>
</organism>
<dbReference type="Pfam" id="PF00176">
    <property type="entry name" value="SNF2-rel_dom"/>
    <property type="match status" value="1"/>
</dbReference>
<sequence>MLCDEMGLGKTIQTIKFIECILDLNRSSKILIVCPLSLLEHWSTEFSKFAPLLSCKVYMGNKDERAKLRSALVASTFSVLITSYEACLNDELFFARFSWSLLIVDEGHRLKNSSSLLYQMLSQNIKGFRFILTGTPIQNNLDELYNLLHFVAPKIFLMETKAEFIKIYSRIDSAVIYVTFGWYYLHIYIYISVYFSFY</sequence>
<gene>
    <name evidence="5" type="ORF">PXEA_LOCUS7392</name>
</gene>
<keyword evidence="3" id="KW-1133">Transmembrane helix</keyword>
<dbReference type="SMART" id="SM00487">
    <property type="entry name" value="DEXDc"/>
    <property type="match status" value="1"/>
</dbReference>
<dbReference type="InterPro" id="IPR038718">
    <property type="entry name" value="SNF2-like_sf"/>
</dbReference>
<dbReference type="OrthoDB" id="448448at2759"/>
<evidence type="ECO:0000313" key="6">
    <source>
        <dbReference type="Proteomes" id="UP000784294"/>
    </source>
</evidence>
<evidence type="ECO:0000256" key="3">
    <source>
        <dbReference type="SAM" id="Phobius"/>
    </source>
</evidence>
<dbReference type="InterPro" id="IPR000330">
    <property type="entry name" value="SNF2_N"/>
</dbReference>
<keyword evidence="1" id="KW-0547">Nucleotide-binding</keyword>
<evidence type="ECO:0000256" key="2">
    <source>
        <dbReference type="ARBA" id="ARBA00022840"/>
    </source>
</evidence>
<keyword evidence="3" id="KW-0472">Membrane</keyword>
<proteinExistence type="predicted"/>
<evidence type="ECO:0000256" key="1">
    <source>
        <dbReference type="ARBA" id="ARBA00022741"/>
    </source>
</evidence>
<dbReference type="EMBL" id="CAAALY010019509">
    <property type="protein sequence ID" value="VEL13952.1"/>
    <property type="molecule type" value="Genomic_DNA"/>
</dbReference>
<reference evidence="5" key="1">
    <citation type="submission" date="2018-11" db="EMBL/GenBank/DDBJ databases">
        <authorList>
            <consortium name="Pathogen Informatics"/>
        </authorList>
    </citation>
    <scope>NUCLEOTIDE SEQUENCE</scope>
</reference>
<feature type="transmembrane region" description="Helical" evidence="3">
    <location>
        <begin position="174"/>
        <end position="197"/>
    </location>
</feature>
<keyword evidence="3" id="KW-0812">Transmembrane</keyword>
<keyword evidence="6" id="KW-1185">Reference proteome</keyword>
<evidence type="ECO:0000259" key="4">
    <source>
        <dbReference type="PROSITE" id="PS51192"/>
    </source>
</evidence>
<dbReference type="CDD" id="cd17919">
    <property type="entry name" value="DEXHc_Snf"/>
    <property type="match status" value="1"/>
</dbReference>
<keyword evidence="2" id="KW-0067">ATP-binding</keyword>
<dbReference type="SUPFAM" id="SSF52540">
    <property type="entry name" value="P-loop containing nucleoside triphosphate hydrolases"/>
    <property type="match status" value="1"/>
</dbReference>
<evidence type="ECO:0000313" key="5">
    <source>
        <dbReference type="EMBL" id="VEL13952.1"/>
    </source>
</evidence>
<comment type="caution">
    <text evidence="5">The sequence shown here is derived from an EMBL/GenBank/DDBJ whole genome shotgun (WGS) entry which is preliminary data.</text>
</comment>
<dbReference type="PANTHER" id="PTHR47157">
    <property type="entry name" value="CHROMODOMAIN-HELICASE-DNA-BINDING PROTEIN 1-LIKE"/>
    <property type="match status" value="1"/>
</dbReference>
<dbReference type="InterPro" id="IPR027417">
    <property type="entry name" value="P-loop_NTPase"/>
</dbReference>
<dbReference type="PANTHER" id="PTHR47157:SF1">
    <property type="entry name" value="CHROMODOMAIN-HELICASE-DNA-BINDING PROTEIN 1-LIKE"/>
    <property type="match status" value="1"/>
</dbReference>
<dbReference type="InterPro" id="IPR031053">
    <property type="entry name" value="ALC1"/>
</dbReference>
<protein>
    <recommendedName>
        <fullName evidence="4">Helicase ATP-binding domain-containing protein</fullName>
    </recommendedName>
</protein>
<dbReference type="AlphaFoldDB" id="A0A3S5A7L1"/>
<accession>A0A3S5A7L1</accession>
<feature type="domain" description="Helicase ATP-binding" evidence="4">
    <location>
        <begin position="1"/>
        <end position="154"/>
    </location>
</feature>
<dbReference type="GO" id="GO:0006281">
    <property type="term" value="P:DNA repair"/>
    <property type="evidence" value="ECO:0007669"/>
    <property type="project" value="InterPro"/>
</dbReference>
<name>A0A3S5A7L1_9PLAT</name>
<dbReference type="GO" id="GO:0003678">
    <property type="term" value="F:DNA helicase activity"/>
    <property type="evidence" value="ECO:0007669"/>
    <property type="project" value="InterPro"/>
</dbReference>
<dbReference type="Proteomes" id="UP000784294">
    <property type="component" value="Unassembled WGS sequence"/>
</dbReference>